<evidence type="ECO:0000256" key="1">
    <source>
        <dbReference type="ARBA" id="ARBA00007471"/>
    </source>
</evidence>
<protein>
    <submittedName>
        <fullName evidence="6">Myotubularin-related protein 2-like</fullName>
    </submittedName>
</protein>
<dbReference type="GO" id="GO:0106018">
    <property type="term" value="F:phosphatidylinositol-3,5-bisphosphate phosphatase activity"/>
    <property type="evidence" value="ECO:0007669"/>
    <property type="project" value="TreeGrafter"/>
</dbReference>
<reference evidence="6" key="1">
    <citation type="submission" date="2025-08" db="UniProtKB">
        <authorList>
            <consortium name="RefSeq"/>
        </authorList>
    </citation>
    <scope>IDENTIFICATION</scope>
    <source>
        <strain evidence="6">Airmid</strain>
    </source>
</reference>
<feature type="binding site" evidence="3">
    <location>
        <begin position="87"/>
        <end position="93"/>
    </location>
    <ligand>
        <name>substrate</name>
    </ligand>
</feature>
<gene>
    <name evidence="6" type="primary">LOC113788350</name>
</gene>
<evidence type="ECO:0000313" key="5">
    <source>
        <dbReference type="Proteomes" id="UP000515146"/>
    </source>
</evidence>
<evidence type="ECO:0000259" key="4">
    <source>
        <dbReference type="PROSITE" id="PS51339"/>
    </source>
</evidence>
<dbReference type="Gene3D" id="3.90.190.10">
    <property type="entry name" value="Protein tyrosine phosphatase superfamily"/>
    <property type="match status" value="1"/>
</dbReference>
<dbReference type="KEGG" id="dpte:113788350"/>
<dbReference type="OrthoDB" id="271628at2759"/>
<dbReference type="PANTHER" id="PTHR10807:SF128">
    <property type="entry name" value="PHOSPHATIDYLINOSITOL-3,5-BISPHOSPHATE 3-PHOSPHATASE"/>
    <property type="match status" value="1"/>
</dbReference>
<evidence type="ECO:0000256" key="2">
    <source>
        <dbReference type="PIRSR" id="PIRSR630564-1"/>
    </source>
</evidence>
<accession>A0A6P6XJN1</accession>
<dbReference type="PROSITE" id="PS00383">
    <property type="entry name" value="TYR_PHOSPHATASE_1"/>
    <property type="match status" value="1"/>
</dbReference>
<dbReference type="Pfam" id="PF06602">
    <property type="entry name" value="Myotub-related"/>
    <property type="match status" value="1"/>
</dbReference>
<feature type="active site" description="Phosphocysteine intermediate" evidence="2">
    <location>
        <position position="87"/>
    </location>
</feature>
<dbReference type="InterPro" id="IPR029021">
    <property type="entry name" value="Prot-tyrosine_phosphatase-like"/>
</dbReference>
<dbReference type="GO" id="GO:0005737">
    <property type="term" value="C:cytoplasm"/>
    <property type="evidence" value="ECO:0007669"/>
    <property type="project" value="TreeGrafter"/>
</dbReference>
<dbReference type="RefSeq" id="XP_027193612.1">
    <property type="nucleotide sequence ID" value="XM_027337811.1"/>
</dbReference>
<feature type="domain" description="Myotubularin phosphatase" evidence="4">
    <location>
        <begin position="1"/>
        <end position="152"/>
    </location>
</feature>
<dbReference type="InParanoid" id="A0A6P6XJN1"/>
<dbReference type="GO" id="GO:0046856">
    <property type="term" value="P:phosphatidylinositol dephosphorylation"/>
    <property type="evidence" value="ECO:0007669"/>
    <property type="project" value="TreeGrafter"/>
</dbReference>
<sequence>MSYRTKHASLWRSSQPLASFNDRRCIEDEQLYEKHSESGIVIIKNLHDSLLPTILSSQWFKNLSMILNASVKMANLLQNGKNILVHCSDGWDRTAQLASLCCVIMDSRFRTINGLLELIEREFLWFGHKFRTRHGNNTQQKTLVYEPELRFI</sequence>
<dbReference type="SUPFAM" id="SSF52799">
    <property type="entry name" value="(Phosphotyrosine protein) phosphatases II"/>
    <property type="match status" value="1"/>
</dbReference>
<evidence type="ECO:0000313" key="6">
    <source>
        <dbReference type="RefSeq" id="XP_027193612.1"/>
    </source>
</evidence>
<keyword evidence="5" id="KW-1185">Reference proteome</keyword>
<comment type="similarity">
    <text evidence="1">Belongs to the protein-tyrosine phosphatase family. Non-receptor class myotubularin subfamily.</text>
</comment>
<name>A0A6P6XJN1_DERPT</name>
<organism evidence="5 6">
    <name type="scientific">Dermatophagoides pteronyssinus</name>
    <name type="common">European house dust mite</name>
    <dbReference type="NCBI Taxonomy" id="6956"/>
    <lineage>
        <taxon>Eukaryota</taxon>
        <taxon>Metazoa</taxon>
        <taxon>Ecdysozoa</taxon>
        <taxon>Arthropoda</taxon>
        <taxon>Chelicerata</taxon>
        <taxon>Arachnida</taxon>
        <taxon>Acari</taxon>
        <taxon>Acariformes</taxon>
        <taxon>Sarcoptiformes</taxon>
        <taxon>Astigmata</taxon>
        <taxon>Psoroptidia</taxon>
        <taxon>Analgoidea</taxon>
        <taxon>Pyroglyphidae</taxon>
        <taxon>Dermatophagoidinae</taxon>
        <taxon>Dermatophagoides</taxon>
    </lineage>
</organism>
<proteinExistence type="inferred from homology"/>
<dbReference type="Proteomes" id="UP000515146">
    <property type="component" value="Unplaced"/>
</dbReference>
<evidence type="ECO:0000256" key="3">
    <source>
        <dbReference type="PIRSR" id="PIRSR630564-2"/>
    </source>
</evidence>
<dbReference type="AlphaFoldDB" id="A0A6P6XJN1"/>
<dbReference type="PROSITE" id="PS51339">
    <property type="entry name" value="PPASE_MYOTUBULARIN"/>
    <property type="match status" value="1"/>
</dbReference>
<dbReference type="InterPro" id="IPR016130">
    <property type="entry name" value="Tyr_Pase_AS"/>
</dbReference>
<dbReference type="GO" id="GO:0004438">
    <property type="term" value="F:phosphatidylinositol-3-phosphate phosphatase activity"/>
    <property type="evidence" value="ECO:0007669"/>
    <property type="project" value="TreeGrafter"/>
</dbReference>
<dbReference type="InterPro" id="IPR030564">
    <property type="entry name" value="Myotubularin"/>
</dbReference>
<dbReference type="PANTHER" id="PTHR10807">
    <property type="entry name" value="MYOTUBULARIN-RELATED"/>
    <property type="match status" value="1"/>
</dbReference>
<dbReference type="InterPro" id="IPR010569">
    <property type="entry name" value="Myotubularin-like_Pase_dom"/>
</dbReference>